<dbReference type="EMBL" id="GBXM01093722">
    <property type="protein sequence ID" value="JAH14855.1"/>
    <property type="molecule type" value="Transcribed_RNA"/>
</dbReference>
<keyword evidence="1" id="KW-1133">Transmembrane helix</keyword>
<protein>
    <submittedName>
        <fullName evidence="2">Uncharacterized protein</fullName>
    </submittedName>
</protein>
<organism evidence="2">
    <name type="scientific">Anguilla anguilla</name>
    <name type="common">European freshwater eel</name>
    <name type="synonym">Muraena anguilla</name>
    <dbReference type="NCBI Taxonomy" id="7936"/>
    <lineage>
        <taxon>Eukaryota</taxon>
        <taxon>Metazoa</taxon>
        <taxon>Chordata</taxon>
        <taxon>Craniata</taxon>
        <taxon>Vertebrata</taxon>
        <taxon>Euteleostomi</taxon>
        <taxon>Actinopterygii</taxon>
        <taxon>Neopterygii</taxon>
        <taxon>Teleostei</taxon>
        <taxon>Anguilliformes</taxon>
        <taxon>Anguillidae</taxon>
        <taxon>Anguilla</taxon>
    </lineage>
</organism>
<evidence type="ECO:0000313" key="2">
    <source>
        <dbReference type="EMBL" id="JAH14855.1"/>
    </source>
</evidence>
<feature type="transmembrane region" description="Helical" evidence="1">
    <location>
        <begin position="6"/>
        <end position="23"/>
    </location>
</feature>
<reference evidence="2" key="2">
    <citation type="journal article" date="2015" name="Fish Shellfish Immunol.">
        <title>Early steps in the European eel (Anguilla anguilla)-Vibrio vulnificus interaction in the gills: Role of the RtxA13 toxin.</title>
        <authorList>
            <person name="Callol A."/>
            <person name="Pajuelo D."/>
            <person name="Ebbesson L."/>
            <person name="Teles M."/>
            <person name="MacKenzie S."/>
            <person name="Amaro C."/>
        </authorList>
    </citation>
    <scope>NUCLEOTIDE SEQUENCE</scope>
</reference>
<dbReference type="AlphaFoldDB" id="A0A0E9QEW4"/>
<accession>A0A0E9QEW4</accession>
<keyword evidence="1" id="KW-0812">Transmembrane</keyword>
<proteinExistence type="predicted"/>
<keyword evidence="1" id="KW-0472">Membrane</keyword>
<reference evidence="2" key="1">
    <citation type="submission" date="2014-11" db="EMBL/GenBank/DDBJ databases">
        <authorList>
            <person name="Amaro Gonzalez C."/>
        </authorList>
    </citation>
    <scope>NUCLEOTIDE SEQUENCE</scope>
</reference>
<name>A0A0E9QEW4_ANGAN</name>
<sequence length="27" mass="3324">MHSTEWQLSARFIIVYWSFVLYCQMLA</sequence>
<evidence type="ECO:0000256" key="1">
    <source>
        <dbReference type="SAM" id="Phobius"/>
    </source>
</evidence>